<feature type="transmembrane region" description="Helical" evidence="6">
    <location>
        <begin position="240"/>
        <end position="265"/>
    </location>
</feature>
<dbReference type="EMBL" id="CP006867">
    <property type="protein sequence ID" value="ALU12389.1"/>
    <property type="molecule type" value="Genomic_DNA"/>
</dbReference>
<dbReference type="Pfam" id="PF03600">
    <property type="entry name" value="CitMHS"/>
    <property type="match status" value="1"/>
</dbReference>
<feature type="transmembrane region" description="Helical" evidence="6">
    <location>
        <begin position="544"/>
        <end position="564"/>
    </location>
</feature>
<dbReference type="GO" id="GO:0016020">
    <property type="term" value="C:membrane"/>
    <property type="evidence" value="ECO:0007669"/>
    <property type="project" value="UniProtKB-SubCell"/>
</dbReference>
<evidence type="ECO:0000256" key="1">
    <source>
        <dbReference type="ARBA" id="ARBA00004141"/>
    </source>
</evidence>
<dbReference type="InterPro" id="IPR051475">
    <property type="entry name" value="Diverse_Ion_Transporter"/>
</dbReference>
<feature type="transmembrane region" description="Helical" evidence="6">
    <location>
        <begin position="217"/>
        <end position="233"/>
    </location>
</feature>
<evidence type="ECO:0000259" key="7">
    <source>
        <dbReference type="Pfam" id="PF03600"/>
    </source>
</evidence>
<feature type="transmembrane region" description="Helical" evidence="6">
    <location>
        <begin position="132"/>
        <end position="150"/>
    </location>
</feature>
<evidence type="ECO:0000256" key="2">
    <source>
        <dbReference type="ARBA" id="ARBA00022448"/>
    </source>
</evidence>
<sequence>MLEFDEDIYSSSFSLIQVGVQMSGITEERKPILMVVSIAIVFALAFITFLNFKVTMIEGPLEKAIHKILHQFQMKHCEWLKIAEEYSLPIRGTCEADINSFTTALSEAIALTAFVTAILGTILYWKKRLSYVMLGVTALLLFGVAPFELIIEHMELGLILFLISMMIIVEYLSEKGVLEWITIKMIKASKFKPLNFLIMLAFLSWIMAALVDEVTSIVFVTRLVISLSGLIGIEPLPLVMYAVMATNIGSAATMIGNPIGIYIALQSGKSFEDFLVWATPGSLSALLVFIGIGILWLKKLGVTKAIRKLEESNIELDEWGIFKGIPAEYIRAYIARKRPFLVSWLAGKVSDPGVQLNKDDEQKIEKILKEFRDGWIYFTAVILLIAFHTSLSGVVNSLLNALYSLDAHSIHATITPEALLIFSPIIVASIVMLRYEEPRRLVEHGVEWWTLIFFMFLFAIASALSYTGVTDKMAYALIMGVGELNLSVTIMLTVSVAVISALISAFLDNMPVVVALAPVVKTLVEIGLPGADLLWWALLYGATMGGNMSMIGSTANIVALGLLERQKHRVSRFMEWLVIGTIVVVATLGVALLLLIFHGLLVYH</sequence>
<feature type="transmembrane region" description="Helical" evidence="6">
    <location>
        <begin position="32"/>
        <end position="52"/>
    </location>
</feature>
<feature type="transmembrane region" description="Helical" evidence="6">
    <location>
        <begin position="277"/>
        <end position="297"/>
    </location>
</feature>
<name>A0A0U3F4C4_9CREN</name>
<dbReference type="KEGG" id="iis:EYM_03140"/>
<evidence type="ECO:0000256" key="3">
    <source>
        <dbReference type="ARBA" id="ARBA00022692"/>
    </source>
</evidence>
<keyword evidence="5 6" id="KW-0472">Membrane</keyword>
<evidence type="ECO:0000256" key="6">
    <source>
        <dbReference type="SAM" id="Phobius"/>
    </source>
</evidence>
<feature type="transmembrane region" description="Helical" evidence="6">
    <location>
        <begin position="156"/>
        <end position="173"/>
    </location>
</feature>
<dbReference type="AlphaFoldDB" id="A0A0U3F4C4"/>
<keyword evidence="9" id="KW-1185">Reference proteome</keyword>
<protein>
    <recommendedName>
        <fullName evidence="7">Citrate transporter-like domain-containing protein</fullName>
    </recommendedName>
</protein>
<feature type="transmembrane region" description="Helical" evidence="6">
    <location>
        <begin position="418"/>
        <end position="436"/>
    </location>
</feature>
<evidence type="ECO:0000313" key="8">
    <source>
        <dbReference type="EMBL" id="ALU12389.1"/>
    </source>
</evidence>
<evidence type="ECO:0000313" key="9">
    <source>
        <dbReference type="Proteomes" id="UP000060778"/>
    </source>
</evidence>
<keyword evidence="2" id="KW-0813">Transport</keyword>
<evidence type="ECO:0000256" key="5">
    <source>
        <dbReference type="ARBA" id="ARBA00023136"/>
    </source>
</evidence>
<comment type="subcellular location">
    <subcellularLocation>
        <location evidence="1">Membrane</location>
        <topology evidence="1">Multi-pass membrane protein</topology>
    </subcellularLocation>
</comment>
<proteinExistence type="predicted"/>
<feature type="transmembrane region" description="Helical" evidence="6">
    <location>
        <begin position="486"/>
        <end position="507"/>
    </location>
</feature>
<dbReference type="GO" id="GO:0055085">
    <property type="term" value="P:transmembrane transport"/>
    <property type="evidence" value="ECO:0007669"/>
    <property type="project" value="InterPro"/>
</dbReference>
<dbReference type="STRING" id="940295.EYM_03140"/>
<feature type="transmembrane region" description="Helical" evidence="6">
    <location>
        <begin position="448"/>
        <end position="466"/>
    </location>
</feature>
<dbReference type="InterPro" id="IPR004680">
    <property type="entry name" value="Cit_transptr-like_dom"/>
</dbReference>
<evidence type="ECO:0000256" key="4">
    <source>
        <dbReference type="ARBA" id="ARBA00022989"/>
    </source>
</evidence>
<feature type="transmembrane region" description="Helical" evidence="6">
    <location>
        <begin position="194"/>
        <end position="211"/>
    </location>
</feature>
<dbReference type="PANTHER" id="PTHR43568:SF1">
    <property type="entry name" value="P PROTEIN"/>
    <property type="match status" value="1"/>
</dbReference>
<keyword evidence="4 6" id="KW-1133">Transmembrane helix</keyword>
<dbReference type="Proteomes" id="UP000060778">
    <property type="component" value="Chromosome"/>
</dbReference>
<dbReference type="PANTHER" id="PTHR43568">
    <property type="entry name" value="P PROTEIN"/>
    <property type="match status" value="1"/>
</dbReference>
<accession>A0A0U3F4C4</accession>
<feature type="transmembrane region" description="Helical" evidence="6">
    <location>
        <begin position="375"/>
        <end position="398"/>
    </location>
</feature>
<feature type="transmembrane region" description="Helical" evidence="6">
    <location>
        <begin position="108"/>
        <end position="125"/>
    </location>
</feature>
<feature type="domain" description="Citrate transporter-like" evidence="7">
    <location>
        <begin position="128"/>
        <end position="541"/>
    </location>
</feature>
<keyword evidence="3 6" id="KW-0812">Transmembrane</keyword>
<feature type="transmembrane region" description="Helical" evidence="6">
    <location>
        <begin position="519"/>
        <end position="538"/>
    </location>
</feature>
<reference evidence="8 9" key="1">
    <citation type="submission" date="2013-11" db="EMBL/GenBank/DDBJ databases">
        <title>Comparative genomics of Ignicoccus.</title>
        <authorList>
            <person name="Podar M."/>
        </authorList>
    </citation>
    <scope>NUCLEOTIDE SEQUENCE [LARGE SCALE GENOMIC DNA]</scope>
    <source>
        <strain evidence="8 9">DSM 13165</strain>
    </source>
</reference>
<organism evidence="8 9">
    <name type="scientific">Ignicoccus islandicus DSM 13165</name>
    <dbReference type="NCBI Taxonomy" id="940295"/>
    <lineage>
        <taxon>Archaea</taxon>
        <taxon>Thermoproteota</taxon>
        <taxon>Thermoprotei</taxon>
        <taxon>Desulfurococcales</taxon>
        <taxon>Desulfurococcaceae</taxon>
        <taxon>Ignicoccus</taxon>
    </lineage>
</organism>
<gene>
    <name evidence="8" type="ORF">EYM_03140</name>
</gene>
<feature type="transmembrane region" description="Helical" evidence="6">
    <location>
        <begin position="576"/>
        <end position="601"/>
    </location>
</feature>